<evidence type="ECO:0000313" key="2">
    <source>
        <dbReference type="Proteomes" id="UP000321157"/>
    </source>
</evidence>
<evidence type="ECO:0000313" key="1">
    <source>
        <dbReference type="EMBL" id="GEN36213.1"/>
    </source>
</evidence>
<proteinExistence type="predicted"/>
<dbReference type="Proteomes" id="UP000321157">
    <property type="component" value="Unassembled WGS sequence"/>
</dbReference>
<name>A0A511VF86_9BACL</name>
<protein>
    <submittedName>
        <fullName evidence="1">Uncharacterized protein</fullName>
    </submittedName>
</protein>
<organism evidence="1 2">
    <name type="scientific">Aneurinibacillus danicus</name>
    <dbReference type="NCBI Taxonomy" id="267746"/>
    <lineage>
        <taxon>Bacteria</taxon>
        <taxon>Bacillati</taxon>
        <taxon>Bacillota</taxon>
        <taxon>Bacilli</taxon>
        <taxon>Bacillales</taxon>
        <taxon>Paenibacillaceae</taxon>
        <taxon>Aneurinibacillus group</taxon>
        <taxon>Aneurinibacillus</taxon>
    </lineage>
</organism>
<dbReference type="AlphaFoldDB" id="A0A511VF86"/>
<keyword evidence="2" id="KW-1185">Reference proteome</keyword>
<accession>A0A511VF86</accession>
<dbReference type="RefSeq" id="WP_146811853.1">
    <property type="nucleotide sequence ID" value="NZ_BJXX01000171.1"/>
</dbReference>
<reference evidence="1 2" key="1">
    <citation type="submission" date="2019-07" db="EMBL/GenBank/DDBJ databases">
        <title>Whole genome shotgun sequence of Aneurinibacillus danicus NBRC 102444.</title>
        <authorList>
            <person name="Hosoyama A."/>
            <person name="Uohara A."/>
            <person name="Ohji S."/>
            <person name="Ichikawa N."/>
        </authorList>
    </citation>
    <scope>NUCLEOTIDE SEQUENCE [LARGE SCALE GENOMIC DNA]</scope>
    <source>
        <strain evidence="1 2">NBRC 102444</strain>
    </source>
</reference>
<comment type="caution">
    <text evidence="1">The sequence shown here is derived from an EMBL/GenBank/DDBJ whole genome shotgun (WGS) entry which is preliminary data.</text>
</comment>
<gene>
    <name evidence="1" type="ORF">ADA01nite_36730</name>
</gene>
<dbReference type="OrthoDB" id="2678987at2"/>
<dbReference type="EMBL" id="BJXX01000171">
    <property type="protein sequence ID" value="GEN36213.1"/>
    <property type="molecule type" value="Genomic_DNA"/>
</dbReference>
<sequence length="96" mass="11297">MNNYLKNSNHLLVWPVLKEVTENDLFFCNIGIRATYEMTGKELLDACLDAWQLNKEKTYRLYVVRADQYIEVPIYEEKNIREIGIRNGDPLEIIAC</sequence>